<feature type="transmembrane region" description="Helical" evidence="1">
    <location>
        <begin position="668"/>
        <end position="687"/>
    </location>
</feature>
<gene>
    <name evidence="4" type="ORF">KP79_PYT21840</name>
</gene>
<feature type="transmembrane region" description="Helical" evidence="1">
    <location>
        <begin position="427"/>
        <end position="449"/>
    </location>
</feature>
<keyword evidence="1" id="KW-0812">Transmembrane</keyword>
<feature type="transmembrane region" description="Helical" evidence="1">
    <location>
        <begin position="488"/>
        <end position="507"/>
    </location>
</feature>
<organism evidence="4 5">
    <name type="scientific">Mizuhopecten yessoensis</name>
    <name type="common">Japanese scallop</name>
    <name type="synonym">Patinopecten yessoensis</name>
    <dbReference type="NCBI Taxonomy" id="6573"/>
    <lineage>
        <taxon>Eukaryota</taxon>
        <taxon>Metazoa</taxon>
        <taxon>Spiralia</taxon>
        <taxon>Lophotrochozoa</taxon>
        <taxon>Mollusca</taxon>
        <taxon>Bivalvia</taxon>
        <taxon>Autobranchia</taxon>
        <taxon>Pteriomorphia</taxon>
        <taxon>Pectinida</taxon>
        <taxon>Pectinoidea</taxon>
        <taxon>Pectinidae</taxon>
        <taxon>Mizuhopecten</taxon>
    </lineage>
</organism>
<protein>
    <submittedName>
        <fullName evidence="4">Nose resistant to fluoxetine protein 6</fullName>
    </submittedName>
</protein>
<dbReference type="InterPro" id="IPR052728">
    <property type="entry name" value="O2_lipid_transport_reg"/>
</dbReference>
<evidence type="ECO:0000259" key="3">
    <source>
        <dbReference type="SMART" id="SM00703"/>
    </source>
</evidence>
<feature type="transmembrane region" description="Helical" evidence="1">
    <location>
        <begin position="589"/>
        <end position="609"/>
    </location>
</feature>
<feature type="transmembrane region" description="Helical" evidence="1">
    <location>
        <begin position="379"/>
        <end position="406"/>
    </location>
</feature>
<dbReference type="Pfam" id="PF20146">
    <property type="entry name" value="NRF"/>
    <property type="match status" value="1"/>
</dbReference>
<proteinExistence type="predicted"/>
<dbReference type="Proteomes" id="UP000242188">
    <property type="component" value="Unassembled WGS sequence"/>
</dbReference>
<dbReference type="PANTHER" id="PTHR11161">
    <property type="entry name" value="O-ACYLTRANSFERASE"/>
    <property type="match status" value="1"/>
</dbReference>
<keyword evidence="5" id="KW-1185">Reference proteome</keyword>
<feature type="transmembrane region" description="Helical" evidence="1">
    <location>
        <begin position="514"/>
        <end position="534"/>
    </location>
</feature>
<dbReference type="PANTHER" id="PTHR11161:SF0">
    <property type="entry name" value="O-ACYLTRANSFERASE LIKE PROTEIN"/>
    <property type="match status" value="1"/>
</dbReference>
<feature type="chain" id="PRO_5012939468" evidence="2">
    <location>
        <begin position="26"/>
        <end position="738"/>
    </location>
</feature>
<evidence type="ECO:0000313" key="5">
    <source>
        <dbReference type="Proteomes" id="UP000242188"/>
    </source>
</evidence>
<evidence type="ECO:0000256" key="1">
    <source>
        <dbReference type="SAM" id="Phobius"/>
    </source>
</evidence>
<sequence length="738" mass="82498">MARSFTGTMLITLFLITCFVSTISTEDVSYQTLLVEGMKKIQAIPQNQPSIQLDVKANLDQLWEFQDSIDPYRILTGSPRPRASPGVGAVVGGFNVSDTCYNDTQLIGTAAMAVQLWALKMIDASGKPPSDIVNGNQGWFGSYDECLSVKSDKYEYGQTPPHFNGKYCIVNLPLDILSLPLPNANLGLCLPDSCSPADAVALTNAALSTIQPGKLSKFAECKKETLEFDDKAIGAVIMCGFILAMMIVGTAFDVIVVKGMTPLSRMNRTVSGTTETTTFVSGQSCEKTPLVSNEITPPPVVTRDQPVELGMMSNILVAFSVYTNGAKLLNTSAPPGSLTALNGIRFLSMTWVILGHTYSTGMNYVHNVSTFWPKMIERWTFQAIINALVSVDTFFALSGLLVSYLFMREMEKTKGKMNWGLFYFHRFWRLTPPYMLVLFVEVTLTRYFANGPFWPEGGFEKDFCEDTWWTNLLYINNLVKTDKTCFAWAWYLANDMQFFVLSPLMLVPLFYSKFIGMAVCLAFLTGTFIATGVISTKYDLPVSTFIPSEKYFDYYYIKPWTRMGPYIIGIMAGYLLYRSKLRYNMHRVLNLLGWAVATTMACVVLYGLYEPLRGNETLSTEVSALYNTVHRSIWGACVCWVIFSCANGSGGFVNTLLSWSGFVPLSRLTYCAYLVHPILQFTVYSSLRQLFVMRDLSMITYFLAFLVMAYGVAFVVSLAFESPMMGLEKAIFKRGKKK</sequence>
<reference evidence="4 5" key="1">
    <citation type="journal article" date="2017" name="Nat. Ecol. Evol.">
        <title>Scallop genome provides insights into evolution of bilaterian karyotype and development.</title>
        <authorList>
            <person name="Wang S."/>
            <person name="Zhang J."/>
            <person name="Jiao W."/>
            <person name="Li J."/>
            <person name="Xun X."/>
            <person name="Sun Y."/>
            <person name="Guo X."/>
            <person name="Huan P."/>
            <person name="Dong B."/>
            <person name="Zhang L."/>
            <person name="Hu X."/>
            <person name="Sun X."/>
            <person name="Wang J."/>
            <person name="Zhao C."/>
            <person name="Wang Y."/>
            <person name="Wang D."/>
            <person name="Huang X."/>
            <person name="Wang R."/>
            <person name="Lv J."/>
            <person name="Li Y."/>
            <person name="Zhang Z."/>
            <person name="Liu B."/>
            <person name="Lu W."/>
            <person name="Hui Y."/>
            <person name="Liang J."/>
            <person name="Zhou Z."/>
            <person name="Hou R."/>
            <person name="Li X."/>
            <person name="Liu Y."/>
            <person name="Li H."/>
            <person name="Ning X."/>
            <person name="Lin Y."/>
            <person name="Zhao L."/>
            <person name="Xing Q."/>
            <person name="Dou J."/>
            <person name="Li Y."/>
            <person name="Mao J."/>
            <person name="Guo H."/>
            <person name="Dou H."/>
            <person name="Li T."/>
            <person name="Mu C."/>
            <person name="Jiang W."/>
            <person name="Fu Q."/>
            <person name="Fu X."/>
            <person name="Miao Y."/>
            <person name="Liu J."/>
            <person name="Yu Q."/>
            <person name="Li R."/>
            <person name="Liao H."/>
            <person name="Li X."/>
            <person name="Kong Y."/>
            <person name="Jiang Z."/>
            <person name="Chourrout D."/>
            <person name="Li R."/>
            <person name="Bao Z."/>
        </authorList>
    </citation>
    <scope>NUCLEOTIDE SEQUENCE [LARGE SCALE GENOMIC DNA]</scope>
    <source>
        <strain evidence="4 5">PY_sf001</strain>
    </source>
</reference>
<name>A0A210QY89_MIZYE</name>
<feature type="domain" description="Nose resistant-to-fluoxetine protein N-terminal" evidence="3">
    <location>
        <begin position="97"/>
        <end position="223"/>
    </location>
</feature>
<dbReference type="AlphaFoldDB" id="A0A210QY89"/>
<dbReference type="OrthoDB" id="207378at2759"/>
<keyword evidence="1" id="KW-1133">Transmembrane helix</keyword>
<feature type="transmembrane region" description="Helical" evidence="1">
    <location>
        <begin position="554"/>
        <end position="577"/>
    </location>
</feature>
<feature type="transmembrane region" description="Helical" evidence="1">
    <location>
        <begin position="232"/>
        <end position="256"/>
    </location>
</feature>
<feature type="signal peptide" evidence="2">
    <location>
        <begin position="1"/>
        <end position="25"/>
    </location>
</feature>
<keyword evidence="1" id="KW-0472">Membrane</keyword>
<accession>A0A210QY89</accession>
<dbReference type="Pfam" id="PF01757">
    <property type="entry name" value="Acyl_transf_3"/>
    <property type="match status" value="1"/>
</dbReference>
<keyword evidence="2" id="KW-0732">Signal</keyword>
<comment type="caution">
    <text evidence="4">The sequence shown here is derived from an EMBL/GenBank/DDBJ whole genome shotgun (WGS) entry which is preliminary data.</text>
</comment>
<evidence type="ECO:0000256" key="2">
    <source>
        <dbReference type="SAM" id="SignalP"/>
    </source>
</evidence>
<dbReference type="EMBL" id="NEDP02001294">
    <property type="protein sequence ID" value="OWF53651.1"/>
    <property type="molecule type" value="Genomic_DNA"/>
</dbReference>
<dbReference type="GO" id="GO:0016747">
    <property type="term" value="F:acyltransferase activity, transferring groups other than amino-acyl groups"/>
    <property type="evidence" value="ECO:0007669"/>
    <property type="project" value="InterPro"/>
</dbReference>
<evidence type="ECO:0000313" key="4">
    <source>
        <dbReference type="EMBL" id="OWF53651.1"/>
    </source>
</evidence>
<dbReference type="InterPro" id="IPR002656">
    <property type="entry name" value="Acyl_transf_3_dom"/>
</dbReference>
<dbReference type="InterPro" id="IPR006621">
    <property type="entry name" value="Nose-resist-to-fluoxetine_N"/>
</dbReference>
<dbReference type="SMART" id="SM00703">
    <property type="entry name" value="NRF"/>
    <property type="match status" value="1"/>
</dbReference>
<feature type="transmembrane region" description="Helical" evidence="1">
    <location>
        <begin position="633"/>
        <end position="656"/>
    </location>
</feature>
<feature type="transmembrane region" description="Helical" evidence="1">
    <location>
        <begin position="699"/>
        <end position="720"/>
    </location>
</feature>